<comment type="subcellular location">
    <subcellularLocation>
        <location evidence="1">Cell membrane</location>
        <topology evidence="1">Multi-pass membrane protein</topology>
    </subcellularLocation>
</comment>
<keyword evidence="11 12" id="KW-1006">Bacterial flagellum protein export</keyword>
<organism evidence="13 14">
    <name type="scientific">Paenibacillus hunanensis</name>
    <dbReference type="NCBI Taxonomy" id="539262"/>
    <lineage>
        <taxon>Bacteria</taxon>
        <taxon>Bacillati</taxon>
        <taxon>Bacillota</taxon>
        <taxon>Bacilli</taxon>
        <taxon>Bacillales</taxon>
        <taxon>Paenibacillaceae</taxon>
        <taxon>Paenibacillus</taxon>
    </lineage>
</organism>
<evidence type="ECO:0000256" key="8">
    <source>
        <dbReference type="ARBA" id="ARBA00022927"/>
    </source>
</evidence>
<keyword evidence="13" id="KW-0282">Flagellum</keyword>
<keyword evidence="14" id="KW-1185">Reference proteome</keyword>
<keyword evidence="9 12" id="KW-1133">Transmembrane helix</keyword>
<evidence type="ECO:0000313" key="13">
    <source>
        <dbReference type="EMBL" id="MDR6244698.1"/>
    </source>
</evidence>
<dbReference type="NCBIfam" id="TIGR00328">
    <property type="entry name" value="flhB"/>
    <property type="match status" value="1"/>
</dbReference>
<gene>
    <name evidence="12" type="primary">flhB</name>
    <name evidence="13" type="ORF">JOC58_002595</name>
</gene>
<proteinExistence type="inferred from homology"/>
<evidence type="ECO:0000256" key="10">
    <source>
        <dbReference type="ARBA" id="ARBA00023136"/>
    </source>
</evidence>
<evidence type="ECO:0000256" key="9">
    <source>
        <dbReference type="ARBA" id="ARBA00022989"/>
    </source>
</evidence>
<dbReference type="Pfam" id="PF01312">
    <property type="entry name" value="Bac_export_2"/>
    <property type="match status" value="1"/>
</dbReference>
<protein>
    <recommendedName>
        <fullName evidence="3 12">Flagellar biosynthetic protein FlhB</fullName>
    </recommendedName>
</protein>
<evidence type="ECO:0000256" key="6">
    <source>
        <dbReference type="ARBA" id="ARBA00022692"/>
    </source>
</evidence>
<comment type="caution">
    <text evidence="13">The sequence shown here is derived from an EMBL/GenBank/DDBJ whole genome shotgun (WGS) entry which is preliminary data.</text>
</comment>
<dbReference type="Gene3D" id="3.40.1690.10">
    <property type="entry name" value="secretion proteins EscU"/>
    <property type="match status" value="1"/>
</dbReference>
<evidence type="ECO:0000256" key="4">
    <source>
        <dbReference type="ARBA" id="ARBA00022448"/>
    </source>
</evidence>
<evidence type="ECO:0000256" key="11">
    <source>
        <dbReference type="ARBA" id="ARBA00023225"/>
    </source>
</evidence>
<keyword evidence="10 12" id="KW-0472">Membrane</keyword>
<evidence type="ECO:0000256" key="3">
    <source>
        <dbReference type="ARBA" id="ARBA00021622"/>
    </source>
</evidence>
<keyword evidence="6 12" id="KW-0812">Transmembrane</keyword>
<dbReference type="SUPFAM" id="SSF160544">
    <property type="entry name" value="EscU C-terminal domain-like"/>
    <property type="match status" value="1"/>
</dbReference>
<comment type="similarity">
    <text evidence="2 12">Belongs to the type III secretion exporter family.</text>
</comment>
<keyword evidence="8 12" id="KW-0653">Protein transport</keyword>
<dbReference type="InterPro" id="IPR006136">
    <property type="entry name" value="FlhB"/>
</dbReference>
<feature type="transmembrane region" description="Helical" evidence="12">
    <location>
        <begin position="189"/>
        <end position="218"/>
    </location>
</feature>
<dbReference type="Gene3D" id="6.10.250.2080">
    <property type="match status" value="1"/>
</dbReference>
<keyword evidence="13" id="KW-0969">Cilium</keyword>
<feature type="transmembrane region" description="Helical" evidence="12">
    <location>
        <begin position="96"/>
        <end position="119"/>
    </location>
</feature>
<evidence type="ECO:0000313" key="14">
    <source>
        <dbReference type="Proteomes" id="UP001185028"/>
    </source>
</evidence>
<dbReference type="PANTHER" id="PTHR30531">
    <property type="entry name" value="FLAGELLAR BIOSYNTHETIC PROTEIN FLHB"/>
    <property type="match status" value="1"/>
</dbReference>
<dbReference type="PRINTS" id="PR00950">
    <property type="entry name" value="TYPE3IMSPROT"/>
</dbReference>
<evidence type="ECO:0000256" key="5">
    <source>
        <dbReference type="ARBA" id="ARBA00022475"/>
    </source>
</evidence>
<dbReference type="InterPro" id="IPR006135">
    <property type="entry name" value="T3SS_substrate_exporter"/>
</dbReference>
<dbReference type="PANTHER" id="PTHR30531:SF12">
    <property type="entry name" value="FLAGELLAR BIOSYNTHETIC PROTEIN FLHB"/>
    <property type="match status" value="1"/>
</dbReference>
<keyword evidence="4 12" id="KW-0813">Transport</keyword>
<accession>A0ABU1IZL1</accession>
<dbReference type="RefSeq" id="WP_188776668.1">
    <property type="nucleotide sequence ID" value="NZ_BMMB01000007.1"/>
</dbReference>
<name>A0ABU1IZL1_9BACL</name>
<evidence type="ECO:0000256" key="1">
    <source>
        <dbReference type="ARBA" id="ARBA00004651"/>
    </source>
</evidence>
<keyword evidence="13" id="KW-0966">Cell projection</keyword>
<evidence type="ECO:0000256" key="12">
    <source>
        <dbReference type="RuleBase" id="RU364091"/>
    </source>
</evidence>
<evidence type="ECO:0000256" key="2">
    <source>
        <dbReference type="ARBA" id="ARBA00010690"/>
    </source>
</evidence>
<comment type="caution">
    <text evidence="12">Lacks conserved residue(s) required for the propagation of feature annotation.</text>
</comment>
<reference evidence="13 14" key="1">
    <citation type="submission" date="2023-07" db="EMBL/GenBank/DDBJ databases">
        <title>Genomic Encyclopedia of Type Strains, Phase IV (KMG-IV): sequencing the most valuable type-strain genomes for metagenomic binning, comparative biology and taxonomic classification.</title>
        <authorList>
            <person name="Goeker M."/>
        </authorList>
    </citation>
    <scope>NUCLEOTIDE SEQUENCE [LARGE SCALE GENOMIC DNA]</scope>
    <source>
        <strain evidence="13 14">DSM 22170</strain>
    </source>
</reference>
<keyword evidence="5 12" id="KW-1003">Cell membrane</keyword>
<dbReference type="EMBL" id="JAVDQH010000009">
    <property type="protein sequence ID" value="MDR6244698.1"/>
    <property type="molecule type" value="Genomic_DNA"/>
</dbReference>
<keyword evidence="7 12" id="KW-1005">Bacterial flagellum biogenesis</keyword>
<sequence>MAFRLKLNLQLFAGEKTEEATPKKRNDSRKEGQVAKSMDIPGAAILLGSIGCLMIFNDFFMKRISWLFTDTFLHRMSTDVTVANVMQMLGQYAMQILIIIAPIFVTIVLLGIITNYMQIGFLLTGKPLMPKLSKLDPIKGAKNILSMRSIVELLKSILKMSVIGYLVYTTLQGASHEISKMAYMSAESILHYAGGLTVSLGLKVGVAMFILAVLDYMYQRYEHNKSLRMSKQDIKDEYKNMEGDPLIKGKIRERQRRMAMQRMMQEVPKADVIITNPTHFAVALKYDNSEMAAPQVVAKGQDYTALRIREIAKQNRVVIMENKPLARALFARTEIGDSIPTDLFQAVAEVLAYVYKVKGKTK</sequence>
<dbReference type="InterPro" id="IPR029025">
    <property type="entry name" value="T3SS_substrate_exporter_C"/>
</dbReference>
<evidence type="ECO:0000256" key="7">
    <source>
        <dbReference type="ARBA" id="ARBA00022795"/>
    </source>
</evidence>
<dbReference type="Proteomes" id="UP001185028">
    <property type="component" value="Unassembled WGS sequence"/>
</dbReference>
<comment type="function">
    <text evidence="12">Required for formation of the rod structure in the basal body of the flagellar apparatus. Together with FliI and FliH, may constitute the export apparatus of flagellin.</text>
</comment>
<feature type="transmembrane region" description="Helical" evidence="12">
    <location>
        <begin position="40"/>
        <end position="60"/>
    </location>
</feature>